<sequence length="230" mass="23777">MSTLRSRRSVTGAATAVSLIAALAAAALTGCTGGEAAAGDTGRADEASVIAPGRPGEEARTISPQEAREAAEEGTAPNAADHAFMTMMIDHHEQAIEMTDLAEEFADHASVRGIAGRIAATQGPEIEIMRAWLLRNAAGEGAGDEARHGHGEHGADMPGMASEADMERLRAARGAEFDALFLELMITHHEGAVTMAADVSAQGNDGAALELAAEIGASQRVEIARMEALR</sequence>
<accession>A0A0F7G204</accession>
<evidence type="ECO:0000313" key="5">
    <source>
        <dbReference type="Proteomes" id="UP000034034"/>
    </source>
</evidence>
<feature type="region of interest" description="Disordered" evidence="1">
    <location>
        <begin position="35"/>
        <end position="76"/>
    </location>
</feature>
<dbReference type="InterPro" id="IPR006311">
    <property type="entry name" value="TAT_signal"/>
</dbReference>
<evidence type="ECO:0000259" key="3">
    <source>
        <dbReference type="Pfam" id="PF03713"/>
    </source>
</evidence>
<dbReference type="AlphaFoldDB" id="A0A0F7G204"/>
<dbReference type="RefSeq" id="WP_046725213.1">
    <property type="nucleotide sequence ID" value="NZ_CP009922.3"/>
</dbReference>
<keyword evidence="5" id="KW-1185">Reference proteome</keyword>
<dbReference type="Proteomes" id="UP000034034">
    <property type="component" value="Chromosome"/>
</dbReference>
<evidence type="ECO:0000256" key="1">
    <source>
        <dbReference type="SAM" id="MobiDB-lite"/>
    </source>
</evidence>
<dbReference type="Pfam" id="PF03713">
    <property type="entry name" value="DUF305"/>
    <property type="match status" value="1"/>
</dbReference>
<feature type="domain" description="DUF305" evidence="3">
    <location>
        <begin position="81"/>
        <end position="229"/>
    </location>
</feature>
<dbReference type="EMBL" id="CP009922">
    <property type="protein sequence ID" value="AKG46544.1"/>
    <property type="molecule type" value="Genomic_DNA"/>
</dbReference>
<dbReference type="HOGENOM" id="CLU_074343_1_0_11"/>
<dbReference type="InterPro" id="IPR005183">
    <property type="entry name" value="DUF305_CopM-like"/>
</dbReference>
<feature type="compositionally biased region" description="Basic and acidic residues" evidence="1">
    <location>
        <begin position="55"/>
        <end position="71"/>
    </location>
</feature>
<gene>
    <name evidence="4" type="ORF">SXIM_51600</name>
</gene>
<keyword evidence="4" id="KW-0449">Lipoprotein</keyword>
<feature type="signal peptide" evidence="2">
    <location>
        <begin position="1"/>
        <end position="26"/>
    </location>
</feature>
<evidence type="ECO:0000256" key="2">
    <source>
        <dbReference type="SAM" id="SignalP"/>
    </source>
</evidence>
<dbReference type="Gene3D" id="1.20.1260.10">
    <property type="match status" value="1"/>
</dbReference>
<name>A0A0F7G204_9ACTN</name>
<protein>
    <submittedName>
        <fullName evidence="4">Lipoprotein</fullName>
    </submittedName>
</protein>
<dbReference type="InterPro" id="IPR012347">
    <property type="entry name" value="Ferritin-like"/>
</dbReference>
<organism evidence="4 5">
    <name type="scientific">Streptomyces xiamenensis</name>
    <dbReference type="NCBI Taxonomy" id="408015"/>
    <lineage>
        <taxon>Bacteria</taxon>
        <taxon>Bacillati</taxon>
        <taxon>Actinomycetota</taxon>
        <taxon>Actinomycetes</taxon>
        <taxon>Kitasatosporales</taxon>
        <taxon>Streptomycetaceae</taxon>
        <taxon>Streptomyces</taxon>
    </lineage>
</organism>
<dbReference type="KEGG" id="sxi:SXIM_51600"/>
<dbReference type="PROSITE" id="PS51257">
    <property type="entry name" value="PROKAR_LIPOPROTEIN"/>
    <property type="match status" value="1"/>
</dbReference>
<dbReference type="PANTHER" id="PTHR36933">
    <property type="entry name" value="SLL0788 PROTEIN"/>
    <property type="match status" value="1"/>
</dbReference>
<evidence type="ECO:0000313" key="4">
    <source>
        <dbReference type="EMBL" id="AKG46544.1"/>
    </source>
</evidence>
<reference evidence="4" key="1">
    <citation type="submission" date="2019-08" db="EMBL/GenBank/DDBJ databases">
        <title>Complete genome sequence of a mangrove-derived Streptomyces xiamenensis.</title>
        <authorList>
            <person name="Xu J."/>
        </authorList>
    </citation>
    <scope>NUCLEOTIDE SEQUENCE</scope>
    <source>
        <strain evidence="4">318</strain>
    </source>
</reference>
<feature type="chain" id="PRO_5039441416" evidence="2">
    <location>
        <begin position="27"/>
        <end position="230"/>
    </location>
</feature>
<proteinExistence type="predicted"/>
<keyword evidence="2" id="KW-0732">Signal</keyword>
<dbReference type="PATRIC" id="fig|408015.6.peg.5223"/>
<dbReference type="PROSITE" id="PS51318">
    <property type="entry name" value="TAT"/>
    <property type="match status" value="1"/>
</dbReference>
<dbReference type="PANTHER" id="PTHR36933:SF1">
    <property type="entry name" value="SLL0788 PROTEIN"/>
    <property type="match status" value="1"/>
</dbReference>